<evidence type="ECO:0000313" key="3">
    <source>
        <dbReference type="EMBL" id="EOY16934.1"/>
    </source>
</evidence>
<dbReference type="Gramene" id="EOY16934">
    <property type="protein sequence ID" value="EOY16934"/>
    <property type="gene ID" value="TCM_036022"/>
</dbReference>
<dbReference type="InterPro" id="IPR052800">
    <property type="entry name" value="DNA_Repair_Helicase_ZGRF1"/>
</dbReference>
<dbReference type="HOGENOM" id="CLU_572951_0_0_1"/>
<protein>
    <submittedName>
        <fullName evidence="3">Uncharacterized protein isoform 1</fullName>
    </submittedName>
</protein>
<feature type="compositionally biased region" description="Low complexity" evidence="1">
    <location>
        <begin position="468"/>
        <end position="482"/>
    </location>
</feature>
<dbReference type="Pfam" id="PF10382">
    <property type="entry name" value="ZGRF1-like_N"/>
    <property type="match status" value="3"/>
</dbReference>
<dbReference type="OMA" id="KYHSGIL"/>
<keyword evidence="4" id="KW-1185">Reference proteome</keyword>
<gene>
    <name evidence="3" type="ORF">TCM_036022</name>
</gene>
<proteinExistence type="predicted"/>
<feature type="domain" description="5'-3' DNA helicase ZGRF1-like N-terminal" evidence="2">
    <location>
        <begin position="232"/>
        <end position="310"/>
    </location>
</feature>
<feature type="domain" description="5'-3' DNA helicase ZGRF1-like N-terminal" evidence="2">
    <location>
        <begin position="7"/>
        <end position="76"/>
    </location>
</feature>
<evidence type="ECO:0000313" key="4">
    <source>
        <dbReference type="Proteomes" id="UP000026915"/>
    </source>
</evidence>
<dbReference type="EMBL" id="CM001886">
    <property type="protein sequence ID" value="EOY16934.1"/>
    <property type="molecule type" value="Genomic_DNA"/>
</dbReference>
<dbReference type="InParanoid" id="A0A061FQW8"/>
<dbReference type="AlphaFoldDB" id="A0A061FQW8"/>
<dbReference type="eggNOG" id="KOG4585">
    <property type="taxonomic scope" value="Eukaryota"/>
</dbReference>
<dbReference type="Proteomes" id="UP000026915">
    <property type="component" value="Chromosome 8"/>
</dbReference>
<accession>A0A061FQW8</accession>
<dbReference type="GO" id="GO:0035861">
    <property type="term" value="C:site of double-strand break"/>
    <property type="evidence" value="ECO:0000318"/>
    <property type="project" value="GO_Central"/>
</dbReference>
<feature type="compositionally biased region" description="Polar residues" evidence="1">
    <location>
        <begin position="419"/>
        <end position="435"/>
    </location>
</feature>
<dbReference type="PANTHER" id="PTHR28535">
    <property type="entry name" value="ZINC FINGER GRF-TYPE CONTAINING 1"/>
    <property type="match status" value="1"/>
</dbReference>
<dbReference type="GO" id="GO:0006302">
    <property type="term" value="P:double-strand break repair"/>
    <property type="evidence" value="ECO:0000318"/>
    <property type="project" value="GO_Central"/>
</dbReference>
<feature type="region of interest" description="Disordered" evidence="1">
    <location>
        <begin position="411"/>
        <end position="452"/>
    </location>
</feature>
<organism evidence="3 4">
    <name type="scientific">Theobroma cacao</name>
    <name type="common">Cacao</name>
    <name type="synonym">Cocoa</name>
    <dbReference type="NCBI Taxonomy" id="3641"/>
    <lineage>
        <taxon>Eukaryota</taxon>
        <taxon>Viridiplantae</taxon>
        <taxon>Streptophyta</taxon>
        <taxon>Embryophyta</taxon>
        <taxon>Tracheophyta</taxon>
        <taxon>Spermatophyta</taxon>
        <taxon>Magnoliopsida</taxon>
        <taxon>eudicotyledons</taxon>
        <taxon>Gunneridae</taxon>
        <taxon>Pentapetalae</taxon>
        <taxon>rosids</taxon>
        <taxon>malvids</taxon>
        <taxon>Malvales</taxon>
        <taxon>Malvaceae</taxon>
        <taxon>Byttnerioideae</taxon>
        <taxon>Theobroma</taxon>
    </lineage>
</organism>
<name>A0A061FQW8_THECC</name>
<feature type="domain" description="5'-3' DNA helicase ZGRF1-like N-terminal" evidence="2">
    <location>
        <begin position="129"/>
        <end position="208"/>
    </location>
</feature>
<evidence type="ECO:0000256" key="1">
    <source>
        <dbReference type="SAM" id="MobiDB-lite"/>
    </source>
</evidence>
<feature type="region of interest" description="Disordered" evidence="1">
    <location>
        <begin position="468"/>
        <end position="496"/>
    </location>
</feature>
<reference evidence="3 4" key="1">
    <citation type="journal article" date="2013" name="Genome Biol.">
        <title>The genome sequence of the most widely cultivated cacao type and its use to identify candidate genes regulating pod color.</title>
        <authorList>
            <person name="Motamayor J.C."/>
            <person name="Mockaitis K."/>
            <person name="Schmutz J."/>
            <person name="Haiminen N."/>
            <person name="Iii D.L."/>
            <person name="Cornejo O."/>
            <person name="Findley S.D."/>
            <person name="Zheng P."/>
            <person name="Utro F."/>
            <person name="Royaert S."/>
            <person name="Saski C."/>
            <person name="Jenkins J."/>
            <person name="Podicheti R."/>
            <person name="Zhao M."/>
            <person name="Scheffler B.E."/>
            <person name="Stack J.C."/>
            <person name="Feltus F.A."/>
            <person name="Mustiga G.M."/>
            <person name="Amores F."/>
            <person name="Phillips W."/>
            <person name="Marelli J.P."/>
            <person name="May G.D."/>
            <person name="Shapiro H."/>
            <person name="Ma J."/>
            <person name="Bustamante C.D."/>
            <person name="Schnell R.J."/>
            <person name="Main D."/>
            <person name="Gilbert D."/>
            <person name="Parida L."/>
            <person name="Kuhn D.N."/>
        </authorList>
    </citation>
    <scope>NUCLEOTIDE SEQUENCE [LARGE SCALE GENOMIC DNA]</scope>
    <source>
        <strain evidence="4">cv. Matina 1-6</strain>
    </source>
</reference>
<evidence type="ECO:0000259" key="2">
    <source>
        <dbReference type="Pfam" id="PF10382"/>
    </source>
</evidence>
<dbReference type="InterPro" id="IPR018838">
    <property type="entry name" value="ZGRF1-like_N"/>
</dbReference>
<dbReference type="STRING" id="3641.A0A061FQW8"/>
<sequence length="539" mass="60394">MEEEKKRWSVTYTKHIKQKRKVYQDGFLDLYISTSKLMLYDDSEKLLECRMLRKDEVVSPAQTLSFSAYHVDVGLLHGSHFSSDAGINSNKARPIDLSPSQKIIREFKKTELRKYGAPQTSPTTMKTSVTEWQVLYTTQLTQKSKRYHDGFLRVSVCGSLGRQVVLFDEHRKLIESSFLKRDVVIRSGESIPLDAHLVEIGECKGNDSSNDGKLGIRHEQKHQSESDGAFGKEWQVMYTTQVTQKAKKYHDGFLQLTNSGTLQRQIMLYDGSKKLINSRFLKKDEVIQSGESIAFDAHLVEIGEPEGNYQGLMDSDVRVSNSNIAGKTGLMHRVQNCLKTNKSFLKGQPQKSACARGYADPSYSISNIDETKLSENVSANKPLRDAIQILSILQKPIMQDSIATVSMDRNIMNPVPKEPQSSDSTRNIPECSQPQRVPIANHGSSEKLDKRESTECINIQKFPHLYPKAKSSCSGSKSPKNSEVGNTHETDSDNLESAVGCSSPIIHTCQETVDITKNSVEVKISREAGKCPSFKLGFD</sequence>
<dbReference type="GO" id="GO:0005634">
    <property type="term" value="C:nucleus"/>
    <property type="evidence" value="ECO:0000318"/>
    <property type="project" value="GO_Central"/>
</dbReference>
<dbReference type="PANTHER" id="PTHR28535:SF1">
    <property type="entry name" value="PROTEIN ZGRF1"/>
    <property type="match status" value="1"/>
</dbReference>